<sequence>MTTSKTTTTTTAITTTTSTSATSGWAPYPTQTGLISTCNAFYDVQSGDYCQGIVTAYGNFTLSQFYQWNPAVKTDCSGLRAGYYVCIGVAGSTTTTTAAPTSTTATTTANPYSPQQTGIAANCNKYYFVETGDGCANIASTYGITLANFYSWNPAIGTSCQSLQAGYYVCVGVSGSTTTTTTKALTTTTTASGPSPTQAGITADYETFYQAVSGDSCWTIVSEKYTYLTQDEFYAWNPAIGSTCSNLQAGYYYCVATKTVHAMPSTISTYNTDEEDGARDWDGTLHWDLQQHPLYKEGYRVRDILFVQRAFLAAISTGLRELVNCFLDCGAVAGFAFPVNEKHPLPVSLAIRQGYEEIFDLLIKHKARTCGGVECPIVEAVKYHRFHELRVLVRLGVCGHWDEALSLALDTRPMFDLMMENGVENQEKDWVEFLISEGADPNLCLSTESVIGDGEKKYSSIYHAILHGHLDVCKFLIEHGVQPEEDDLQLAREKEYDEIVDILSGFSYVDVPEKEDLITSTLAASLQHVRGPDSFRPGRISGPLQKTYPGSISGQKQSDDALRKVTQASSSTNWAGAVISNSTPSATFSYVSATITIPTATATGDMSYQAASAWVGIDGATYTTAILQTGVNFYILNGEAYADPWYEWYPNFAMYYDELLVNPGDVIVASVNVTASNRGVCAIENLTTGESATKSVSAPKSTATITGLNAEWIVEDFQSNGAAVPFVGFDAVEFTGCVAEAAGVEFGVVNATVYDLVQNDTLLATARVMGDEEIVVTHI</sequence>
<evidence type="ECO:0000256" key="4">
    <source>
        <dbReference type="PIRSR" id="PIRSR600250-50"/>
    </source>
</evidence>
<dbReference type="InterPro" id="IPR036770">
    <property type="entry name" value="Ankyrin_rpt-contain_sf"/>
</dbReference>
<dbReference type="PRINTS" id="PR00977">
    <property type="entry name" value="SCYTLDPTASE"/>
</dbReference>
<dbReference type="AlphaFoldDB" id="A0A8H6PXD2"/>
<dbReference type="CDD" id="cd13426">
    <property type="entry name" value="Peptidase_G1"/>
    <property type="match status" value="1"/>
</dbReference>
<evidence type="ECO:0000313" key="7">
    <source>
        <dbReference type="Proteomes" id="UP000654922"/>
    </source>
</evidence>
<dbReference type="EMBL" id="JACBAE010001352">
    <property type="protein sequence ID" value="KAF7162533.1"/>
    <property type="molecule type" value="Genomic_DNA"/>
</dbReference>
<feature type="domain" description="LysM" evidence="5">
    <location>
        <begin position="40"/>
        <end position="87"/>
    </location>
</feature>
<accession>A0A8H6PXD2</accession>
<dbReference type="InterPro" id="IPR000250">
    <property type="entry name" value="Peptidase_G1"/>
</dbReference>
<protein>
    <recommendedName>
        <fullName evidence="5">LysM domain-containing protein</fullName>
    </recommendedName>
</protein>
<gene>
    <name evidence="6" type="ORF">CNMCM5623_007779</name>
</gene>
<dbReference type="OrthoDB" id="4772757at2759"/>
<dbReference type="InterPro" id="IPR018392">
    <property type="entry name" value="LysM"/>
</dbReference>
<dbReference type="GO" id="GO:0006508">
    <property type="term" value="P:proteolysis"/>
    <property type="evidence" value="ECO:0007669"/>
    <property type="project" value="InterPro"/>
</dbReference>
<keyword evidence="2" id="KW-0732">Signal</keyword>
<dbReference type="InterPro" id="IPR038656">
    <property type="entry name" value="Peptidase_G1_sf"/>
</dbReference>
<dbReference type="PROSITE" id="PS51782">
    <property type="entry name" value="LYSM"/>
    <property type="match status" value="3"/>
</dbReference>
<reference evidence="6" key="1">
    <citation type="submission" date="2020-06" db="EMBL/GenBank/DDBJ databases">
        <title>Draft genome sequences of strains closely related to Aspergillus parafelis and Aspergillus hiratsukae.</title>
        <authorList>
            <person name="Dos Santos R.A.C."/>
            <person name="Rivero-Menendez O."/>
            <person name="Steenwyk J.L."/>
            <person name="Mead M.E."/>
            <person name="Goldman G.H."/>
            <person name="Alastruey-Izquierdo A."/>
            <person name="Rokas A."/>
        </authorList>
    </citation>
    <scope>NUCLEOTIDE SEQUENCE</scope>
    <source>
        <strain evidence="6">CNM-CM5623</strain>
    </source>
</reference>
<dbReference type="Gene3D" id="1.25.40.20">
    <property type="entry name" value="Ankyrin repeat-containing domain"/>
    <property type="match status" value="1"/>
</dbReference>
<dbReference type="PANTHER" id="PTHR34997:SF2">
    <property type="entry name" value="LYSM DOMAIN-CONTAINING PROTEIN-RELATED"/>
    <property type="match status" value="1"/>
</dbReference>
<keyword evidence="3" id="KW-0843">Virulence</keyword>
<dbReference type="Gene3D" id="3.10.350.10">
    <property type="entry name" value="LysM domain"/>
    <property type="match status" value="3"/>
</dbReference>
<evidence type="ECO:0000256" key="1">
    <source>
        <dbReference type="ARBA" id="ARBA00022669"/>
    </source>
</evidence>
<dbReference type="InterPro" id="IPR002110">
    <property type="entry name" value="Ankyrin_rpt"/>
</dbReference>
<dbReference type="Pfam" id="PF01476">
    <property type="entry name" value="LysM"/>
    <property type="match status" value="2"/>
</dbReference>
<evidence type="ECO:0000256" key="2">
    <source>
        <dbReference type="ARBA" id="ARBA00022729"/>
    </source>
</evidence>
<comment type="caution">
    <text evidence="6">The sequence shown here is derived from an EMBL/GenBank/DDBJ whole genome shotgun (WGS) entry which is preliminary data.</text>
</comment>
<dbReference type="Proteomes" id="UP000654922">
    <property type="component" value="Unassembled WGS sequence"/>
</dbReference>
<evidence type="ECO:0000313" key="6">
    <source>
        <dbReference type="EMBL" id="KAF7162533.1"/>
    </source>
</evidence>
<organism evidence="6 7">
    <name type="scientific">Aspergillus felis</name>
    <dbReference type="NCBI Taxonomy" id="1287682"/>
    <lineage>
        <taxon>Eukaryota</taxon>
        <taxon>Fungi</taxon>
        <taxon>Dikarya</taxon>
        <taxon>Ascomycota</taxon>
        <taxon>Pezizomycotina</taxon>
        <taxon>Eurotiomycetes</taxon>
        <taxon>Eurotiomycetidae</taxon>
        <taxon>Eurotiales</taxon>
        <taxon>Aspergillaceae</taxon>
        <taxon>Aspergillus</taxon>
        <taxon>Aspergillus subgen. Fumigati</taxon>
    </lineage>
</organism>
<dbReference type="Gene3D" id="2.60.120.700">
    <property type="entry name" value="Peptidase G1"/>
    <property type="match status" value="1"/>
</dbReference>
<feature type="domain" description="LysM" evidence="5">
    <location>
        <begin position="207"/>
        <end position="255"/>
    </location>
</feature>
<keyword evidence="1" id="KW-0147">Chitin-binding</keyword>
<dbReference type="InterPro" id="IPR036779">
    <property type="entry name" value="LysM_dom_sf"/>
</dbReference>
<dbReference type="SMART" id="SM00257">
    <property type="entry name" value="LysM"/>
    <property type="match status" value="3"/>
</dbReference>
<dbReference type="Pfam" id="PF01828">
    <property type="entry name" value="Peptidase_A4"/>
    <property type="match status" value="1"/>
</dbReference>
<dbReference type="CDD" id="cd00118">
    <property type="entry name" value="LysM"/>
    <property type="match status" value="2"/>
</dbReference>
<dbReference type="GO" id="GO:0070007">
    <property type="term" value="F:glutamic-type endopeptidase activity"/>
    <property type="evidence" value="ECO:0007669"/>
    <property type="project" value="InterPro"/>
</dbReference>
<dbReference type="SUPFAM" id="SSF54106">
    <property type="entry name" value="LysM domain"/>
    <property type="match status" value="3"/>
</dbReference>
<feature type="domain" description="LysM" evidence="5">
    <location>
        <begin position="125"/>
        <end position="171"/>
    </location>
</feature>
<name>A0A8H6PXD2_9EURO</name>
<dbReference type="GO" id="GO:0008061">
    <property type="term" value="F:chitin binding"/>
    <property type="evidence" value="ECO:0007669"/>
    <property type="project" value="UniProtKB-KW"/>
</dbReference>
<dbReference type="SUPFAM" id="SSF49899">
    <property type="entry name" value="Concanavalin A-like lectins/glucanases"/>
    <property type="match status" value="1"/>
</dbReference>
<dbReference type="PANTHER" id="PTHR34997">
    <property type="entry name" value="AM15"/>
    <property type="match status" value="1"/>
</dbReference>
<evidence type="ECO:0000256" key="3">
    <source>
        <dbReference type="ARBA" id="ARBA00023026"/>
    </source>
</evidence>
<dbReference type="InterPro" id="IPR052210">
    <property type="entry name" value="LysM1-like"/>
</dbReference>
<dbReference type="SMART" id="SM00248">
    <property type="entry name" value="ANK"/>
    <property type="match status" value="3"/>
</dbReference>
<feature type="active site" description="Proton acceptor" evidence="4">
    <location>
        <position position="715"/>
    </location>
</feature>
<evidence type="ECO:0000259" key="5">
    <source>
        <dbReference type="PROSITE" id="PS51782"/>
    </source>
</evidence>
<proteinExistence type="predicted"/>
<dbReference type="InterPro" id="IPR013320">
    <property type="entry name" value="ConA-like_dom_sf"/>
</dbReference>
<dbReference type="SUPFAM" id="SSF48403">
    <property type="entry name" value="Ankyrin repeat"/>
    <property type="match status" value="1"/>
</dbReference>